<feature type="transmembrane region" description="Helical" evidence="1">
    <location>
        <begin position="120"/>
        <end position="138"/>
    </location>
</feature>
<feature type="transmembrane region" description="Helical" evidence="1">
    <location>
        <begin position="30"/>
        <end position="49"/>
    </location>
</feature>
<organism evidence="3 4">
    <name type="scientific">Sphingomonas xanthus</name>
    <dbReference type="NCBI Taxonomy" id="2594473"/>
    <lineage>
        <taxon>Bacteria</taxon>
        <taxon>Pseudomonadati</taxon>
        <taxon>Pseudomonadota</taxon>
        <taxon>Alphaproteobacteria</taxon>
        <taxon>Sphingomonadales</taxon>
        <taxon>Sphingomonadaceae</taxon>
        <taxon>Sphingomonas</taxon>
    </lineage>
</organism>
<dbReference type="GO" id="GO:0016747">
    <property type="term" value="F:acyltransferase activity, transferring groups other than amino-acyl groups"/>
    <property type="evidence" value="ECO:0007669"/>
    <property type="project" value="InterPro"/>
</dbReference>
<evidence type="ECO:0000256" key="1">
    <source>
        <dbReference type="SAM" id="Phobius"/>
    </source>
</evidence>
<protein>
    <submittedName>
        <fullName evidence="3">Acyltransferase</fullName>
    </submittedName>
</protein>
<keyword evidence="4" id="KW-1185">Reference proteome</keyword>
<dbReference type="EMBL" id="CP041659">
    <property type="protein sequence ID" value="QDP18733.1"/>
    <property type="molecule type" value="Genomic_DNA"/>
</dbReference>
<dbReference type="OrthoDB" id="9796461at2"/>
<keyword evidence="1" id="KW-0812">Transmembrane</keyword>
<feature type="domain" description="Acyltransferase 3" evidence="2">
    <location>
        <begin position="32"/>
        <end position="355"/>
    </location>
</feature>
<dbReference type="InterPro" id="IPR050879">
    <property type="entry name" value="Acyltransferase_3"/>
</dbReference>
<evidence type="ECO:0000313" key="3">
    <source>
        <dbReference type="EMBL" id="QDP18733.1"/>
    </source>
</evidence>
<dbReference type="Pfam" id="PF01757">
    <property type="entry name" value="Acyl_transf_3"/>
    <property type="match status" value="1"/>
</dbReference>
<gene>
    <name evidence="3" type="ORF">FMM02_01410</name>
</gene>
<proteinExistence type="predicted"/>
<name>A0A516IP85_9SPHN</name>
<evidence type="ECO:0000313" key="4">
    <source>
        <dbReference type="Proteomes" id="UP000321857"/>
    </source>
</evidence>
<feature type="transmembrane region" description="Helical" evidence="1">
    <location>
        <begin position="81"/>
        <end position="99"/>
    </location>
</feature>
<dbReference type="AlphaFoldDB" id="A0A516IP85"/>
<feature type="transmembrane region" description="Helical" evidence="1">
    <location>
        <begin position="337"/>
        <end position="358"/>
    </location>
</feature>
<accession>A0A516IP85</accession>
<keyword evidence="3" id="KW-0808">Transferase</keyword>
<feature type="transmembrane region" description="Helical" evidence="1">
    <location>
        <begin position="176"/>
        <end position="195"/>
    </location>
</feature>
<keyword evidence="3" id="KW-0012">Acyltransferase</keyword>
<reference evidence="3 4" key="1">
    <citation type="submission" date="2019-07" db="EMBL/GenBank/DDBJ databases">
        <title>Sphingomonas AE3 Genome sequencing and assembly.</title>
        <authorList>
            <person name="Kim H."/>
        </authorList>
    </citation>
    <scope>NUCLEOTIDE SEQUENCE [LARGE SCALE GENOMIC DNA]</scope>
    <source>
        <strain evidence="3 4">AE3</strain>
    </source>
</reference>
<feature type="transmembrane region" description="Helical" evidence="1">
    <location>
        <begin position="245"/>
        <end position="266"/>
    </location>
</feature>
<keyword evidence="1" id="KW-0472">Membrane</keyword>
<dbReference type="InterPro" id="IPR002656">
    <property type="entry name" value="Acyl_transf_3_dom"/>
</dbReference>
<dbReference type="PANTHER" id="PTHR23028">
    <property type="entry name" value="ACETYLTRANSFERASE"/>
    <property type="match status" value="1"/>
</dbReference>
<dbReference type="KEGG" id="sxa:FMM02_01410"/>
<feature type="transmembrane region" description="Helical" evidence="1">
    <location>
        <begin position="311"/>
        <end position="330"/>
    </location>
</feature>
<dbReference type="Proteomes" id="UP000321857">
    <property type="component" value="Chromosome"/>
</dbReference>
<feature type="transmembrane region" description="Helical" evidence="1">
    <location>
        <begin position="207"/>
        <end position="233"/>
    </location>
</feature>
<sequence length="374" mass="40732">MGHARPFDMADSRPARPAETAAALRAGDKLLGLEVLRLLSALAVLFYHYRHFAHMAGMAAVDRAAVPGYGMLWPFYEYGQFGVQVFWGISGYIFFWKYGQAIHHGAVRTKEFFWLRFSRLYPLHVLTLVAVVGLQAVHRSTTGEDFIYPASEASMLVAQLFLATDWGPAQPFSFNGPIWSISAEVAVYAAFFIILRRFPPTIKLCVGVIAFSLAAQIAGLGWVSISCAAYFFAGGLAAFAPPGKYGWAVAGLATLLMLSLAGGMLGNRSKLPMLIMAAVPLVLVVAARDWPLLGRAAPAIRAAGNLTYSSYLLHFPLQLMLAIAVASTALRPSLANPLFLAAYIAATLLAAMISYRWIEMPAQQWIRGKALRRA</sequence>
<keyword evidence="1" id="KW-1133">Transmembrane helix</keyword>
<evidence type="ECO:0000259" key="2">
    <source>
        <dbReference type="Pfam" id="PF01757"/>
    </source>
</evidence>